<dbReference type="Gene3D" id="1.10.555.10">
    <property type="entry name" value="Rho GTPase activation protein"/>
    <property type="match status" value="1"/>
</dbReference>
<dbReference type="EMBL" id="MU032344">
    <property type="protein sequence ID" value="KAF3770967.1"/>
    <property type="molecule type" value="Genomic_DNA"/>
</dbReference>
<evidence type="ECO:0000313" key="3">
    <source>
        <dbReference type="Proteomes" id="UP000803844"/>
    </source>
</evidence>
<dbReference type="SUPFAM" id="SSF48350">
    <property type="entry name" value="GTPase activation domain, GAP"/>
    <property type="match status" value="1"/>
</dbReference>
<keyword evidence="3" id="KW-1185">Reference proteome</keyword>
<comment type="caution">
    <text evidence="2">The sequence shown here is derived from an EMBL/GenBank/DDBJ whole genome shotgun (WGS) entry which is preliminary data.</text>
</comment>
<dbReference type="GO" id="GO:0005096">
    <property type="term" value="F:GTPase activator activity"/>
    <property type="evidence" value="ECO:0007669"/>
    <property type="project" value="TreeGrafter"/>
</dbReference>
<gene>
    <name evidence="2" type="ORF">M406DRAFT_336513</name>
</gene>
<dbReference type="InterPro" id="IPR000198">
    <property type="entry name" value="RhoGAP_dom"/>
</dbReference>
<dbReference type="SMART" id="SM00324">
    <property type="entry name" value="RhoGAP"/>
    <property type="match status" value="1"/>
</dbReference>
<feature type="domain" description="Rho-GAP" evidence="1">
    <location>
        <begin position="44"/>
        <end position="309"/>
    </location>
</feature>
<protein>
    <submittedName>
        <fullName evidence="2">Rho GTPase activation protein</fullName>
    </submittedName>
</protein>
<dbReference type="PANTHER" id="PTHR45808">
    <property type="entry name" value="RHO GTPASE-ACTIVATING PROTEIN 68F"/>
    <property type="match status" value="1"/>
</dbReference>
<dbReference type="Proteomes" id="UP000803844">
    <property type="component" value="Unassembled WGS sequence"/>
</dbReference>
<dbReference type="OrthoDB" id="9994905at2759"/>
<organism evidence="2 3">
    <name type="scientific">Cryphonectria parasitica (strain ATCC 38755 / EP155)</name>
    <dbReference type="NCBI Taxonomy" id="660469"/>
    <lineage>
        <taxon>Eukaryota</taxon>
        <taxon>Fungi</taxon>
        <taxon>Dikarya</taxon>
        <taxon>Ascomycota</taxon>
        <taxon>Pezizomycotina</taxon>
        <taxon>Sordariomycetes</taxon>
        <taxon>Sordariomycetidae</taxon>
        <taxon>Diaporthales</taxon>
        <taxon>Cryphonectriaceae</taxon>
        <taxon>Cryphonectria-Endothia species complex</taxon>
        <taxon>Cryphonectria</taxon>
    </lineage>
</organism>
<reference evidence="2" key="1">
    <citation type="journal article" date="2020" name="Phytopathology">
        <title>Genome sequence of the chestnut blight fungus Cryphonectria parasitica EP155: A fundamental resource for an archetypical invasive plant pathogen.</title>
        <authorList>
            <person name="Crouch J.A."/>
            <person name="Dawe A."/>
            <person name="Aerts A."/>
            <person name="Barry K."/>
            <person name="Churchill A.C.L."/>
            <person name="Grimwood J."/>
            <person name="Hillman B."/>
            <person name="Milgroom M.G."/>
            <person name="Pangilinan J."/>
            <person name="Smith M."/>
            <person name="Salamov A."/>
            <person name="Schmutz J."/>
            <person name="Yadav J."/>
            <person name="Grigoriev I.V."/>
            <person name="Nuss D."/>
        </authorList>
    </citation>
    <scope>NUCLEOTIDE SEQUENCE</scope>
    <source>
        <strain evidence="2">EP155</strain>
    </source>
</reference>
<dbReference type="GO" id="GO:0007264">
    <property type="term" value="P:small GTPase-mediated signal transduction"/>
    <property type="evidence" value="ECO:0007669"/>
    <property type="project" value="TreeGrafter"/>
</dbReference>
<dbReference type="Pfam" id="PF00620">
    <property type="entry name" value="RhoGAP"/>
    <property type="match status" value="1"/>
</dbReference>
<evidence type="ECO:0000259" key="1">
    <source>
        <dbReference type="PROSITE" id="PS50238"/>
    </source>
</evidence>
<dbReference type="GO" id="GO:0005737">
    <property type="term" value="C:cytoplasm"/>
    <property type="evidence" value="ECO:0007669"/>
    <property type="project" value="TreeGrafter"/>
</dbReference>
<proteinExistence type="predicted"/>
<dbReference type="AlphaFoldDB" id="A0A9P4YDR1"/>
<sequence length="319" mass="35424">MSDTDEIRDRENFVIEYNRLAQKRDSLKDQDLQGLVRLCGKSFLYLPPEYAPGSLILPTCFRATAQYLVQHAPETRGVFRIPGSVRVVNELYEFYCAEQTGGNIANTVRSPNLPTHINVGVHDVASCFKKFLAGLPGGILGSLSLFDALVAINSQLYCDPEFSRTKQSKIRARLIALAVGSLRSQFRRELICAVFGLLCLLGRAAEIAPREDDHGHPLPTSDLMGYNALGIVFGPLLVGDMLGSHAVKLADPSAGLFLVAESPSMKSKKEKRKSKEQTEDTQQPFLEVDKIHVANDITEMLITNWRDVVRQMRTSCSRK</sequence>
<name>A0A9P4YDR1_CRYP1</name>
<dbReference type="CDD" id="cd00159">
    <property type="entry name" value="RhoGAP"/>
    <property type="match status" value="1"/>
</dbReference>
<dbReference type="PANTHER" id="PTHR45808:SF2">
    <property type="entry name" value="RHO GTPASE-ACTIVATING PROTEIN 68F"/>
    <property type="match status" value="1"/>
</dbReference>
<dbReference type="RefSeq" id="XP_040781928.1">
    <property type="nucleotide sequence ID" value="XM_040921161.1"/>
</dbReference>
<dbReference type="GeneID" id="63838290"/>
<dbReference type="InterPro" id="IPR008936">
    <property type="entry name" value="Rho_GTPase_activation_prot"/>
</dbReference>
<evidence type="ECO:0000313" key="2">
    <source>
        <dbReference type="EMBL" id="KAF3770967.1"/>
    </source>
</evidence>
<dbReference type="PROSITE" id="PS50238">
    <property type="entry name" value="RHOGAP"/>
    <property type="match status" value="1"/>
</dbReference>
<accession>A0A9P4YDR1</accession>